<evidence type="ECO:0000256" key="1">
    <source>
        <dbReference type="SAM" id="Phobius"/>
    </source>
</evidence>
<name>A0A3G5BC66_TRECO</name>
<evidence type="ECO:0000313" key="2">
    <source>
        <dbReference type="EMBL" id="AYV97233.1"/>
    </source>
</evidence>
<accession>A0A3G5BC66</accession>
<keyword evidence="1" id="KW-0472">Membrane</keyword>
<dbReference type="RefSeq" id="YP_009544438.1">
    <property type="nucleotide sequence ID" value="NC_040123.1"/>
</dbReference>
<protein>
    <submittedName>
        <fullName evidence="2">ATP synthase F0 subunit 8</fullName>
    </submittedName>
</protein>
<reference evidence="2" key="2">
    <citation type="submission" date="2018-06" db="EMBL/GenBank/DDBJ databases">
        <authorList>
            <person name="Zheng B."/>
        </authorList>
    </citation>
    <scope>NUCLEOTIDE SEQUENCE</scope>
</reference>
<geneLocation type="mitochondrion" evidence="2"/>
<organism evidence="2">
    <name type="scientific">Tremex columba</name>
    <name type="common">Pigeon horntail wasp</name>
    <name type="synonym">Sirex columba</name>
    <dbReference type="NCBI Taxonomy" id="222809"/>
    <lineage>
        <taxon>Eukaryota</taxon>
        <taxon>Metazoa</taxon>
        <taxon>Ecdysozoa</taxon>
        <taxon>Arthropoda</taxon>
        <taxon>Hexapoda</taxon>
        <taxon>Insecta</taxon>
        <taxon>Pterygota</taxon>
        <taxon>Neoptera</taxon>
        <taxon>Endopterygota</taxon>
        <taxon>Hymenoptera</taxon>
        <taxon>Siricoidea</taxon>
        <taxon>Siricidae</taxon>
        <taxon>Tremex</taxon>
    </lineage>
</organism>
<reference evidence="2" key="1">
    <citation type="journal article" date="2018" name="Int. J. Biol. Macromol.">
        <title>The first two mitochondrial genomes of wood wasps (Hymenoptera: Symphyta): Novel gene rearrangements and higher-level phylogeny of the basal hymenopterans.</title>
        <authorList>
            <person name="Ma Y."/>
            <person name="Zheng B.Y."/>
            <person name="Zhu J.C."/>
            <person name="van Achterberg C."/>
            <person name="Tang P."/>
            <person name="Chen X.X."/>
        </authorList>
    </citation>
    <scope>NUCLEOTIDE SEQUENCE</scope>
</reference>
<gene>
    <name evidence="2" type="primary">atp8</name>
</gene>
<keyword evidence="1" id="KW-1133">Transmembrane helix</keyword>
<feature type="transmembrane region" description="Helical" evidence="1">
    <location>
        <begin position="14"/>
        <end position="38"/>
    </location>
</feature>
<dbReference type="AlphaFoldDB" id="A0A3G5BC66"/>
<dbReference type="GeneID" id="38574504"/>
<dbReference type="EMBL" id="MH422968">
    <property type="protein sequence ID" value="AYV97233.1"/>
    <property type="molecule type" value="Genomic_DNA"/>
</dbReference>
<keyword evidence="2" id="KW-0496">Mitochondrion</keyword>
<sequence length="56" mass="6809">MPQMSPMSWSMNLIFFNLIFILLITQTFFLTMIFSLNFPSINSSFQYKTKISFWKW</sequence>
<keyword evidence="1" id="KW-0812">Transmembrane</keyword>
<proteinExistence type="predicted"/>